<dbReference type="Gene3D" id="2.60.120.10">
    <property type="entry name" value="Jelly Rolls"/>
    <property type="match status" value="1"/>
</dbReference>
<evidence type="ECO:0000259" key="1">
    <source>
        <dbReference type="Pfam" id="PF00027"/>
    </source>
</evidence>
<gene>
    <name evidence="2" type="ORF">JAO71_04160</name>
</gene>
<dbReference type="Proteomes" id="UP000605013">
    <property type="component" value="Unassembled WGS sequence"/>
</dbReference>
<protein>
    <submittedName>
        <fullName evidence="2">Crp/Fnr family transcriptional regulator</fullName>
    </submittedName>
</protein>
<sequence length="157" mass="18251">MKKIKVKKGTILQRKGDINTKVYYVEKGLLRSYTIDEKGKEHIYMFGPESWLVTDNCDSKDPCQLFIDAIENTTINVASKKEVLKQDPDLNPILRRLNKMQNRIVMLMSSSAKERYEHFIKTYPNITQRVPLKMIASYLGITPEALSRVRNELSKKK</sequence>
<dbReference type="InterPro" id="IPR018490">
    <property type="entry name" value="cNMP-bd_dom_sf"/>
</dbReference>
<dbReference type="RefSeq" id="WP_116822772.1">
    <property type="nucleotide sequence ID" value="NZ_JAEMEF010000002.1"/>
</dbReference>
<dbReference type="EMBL" id="JAEMEF010000002">
    <property type="protein sequence ID" value="MBL7558991.1"/>
    <property type="molecule type" value="Genomic_DNA"/>
</dbReference>
<dbReference type="CDD" id="cd00038">
    <property type="entry name" value="CAP_ED"/>
    <property type="match status" value="1"/>
</dbReference>
<name>A0ABS1WIN1_9FLAO</name>
<reference evidence="2 3" key="1">
    <citation type="submission" date="2020-12" db="EMBL/GenBank/DDBJ databases">
        <title>Olleya sediminilitoris sp. nov., isolated from a tidal flat.</title>
        <authorList>
            <person name="Park S."/>
            <person name="Yoon J.-H."/>
        </authorList>
    </citation>
    <scope>NUCLEOTIDE SEQUENCE [LARGE SCALE GENOMIC DNA]</scope>
    <source>
        <strain evidence="2 3">YSTF-M6</strain>
    </source>
</reference>
<evidence type="ECO:0000313" key="2">
    <source>
        <dbReference type="EMBL" id="MBL7558991.1"/>
    </source>
</evidence>
<dbReference type="InterPro" id="IPR014710">
    <property type="entry name" value="RmlC-like_jellyroll"/>
</dbReference>
<keyword evidence="3" id="KW-1185">Reference proteome</keyword>
<dbReference type="SUPFAM" id="SSF51206">
    <property type="entry name" value="cAMP-binding domain-like"/>
    <property type="match status" value="1"/>
</dbReference>
<accession>A0ABS1WIN1</accession>
<evidence type="ECO:0000313" key="3">
    <source>
        <dbReference type="Proteomes" id="UP000605013"/>
    </source>
</evidence>
<proteinExistence type="predicted"/>
<organism evidence="2 3">
    <name type="scientific">Olleya sediminilitoris</name>
    <dbReference type="NCBI Taxonomy" id="2795739"/>
    <lineage>
        <taxon>Bacteria</taxon>
        <taxon>Pseudomonadati</taxon>
        <taxon>Bacteroidota</taxon>
        <taxon>Flavobacteriia</taxon>
        <taxon>Flavobacteriales</taxon>
        <taxon>Flavobacteriaceae</taxon>
    </lineage>
</organism>
<comment type="caution">
    <text evidence="2">The sequence shown here is derived from an EMBL/GenBank/DDBJ whole genome shotgun (WGS) entry which is preliminary data.</text>
</comment>
<feature type="domain" description="Cyclic nucleotide-binding" evidence="1">
    <location>
        <begin position="4"/>
        <end position="83"/>
    </location>
</feature>
<dbReference type="InterPro" id="IPR000595">
    <property type="entry name" value="cNMP-bd_dom"/>
</dbReference>
<dbReference type="Pfam" id="PF00027">
    <property type="entry name" value="cNMP_binding"/>
    <property type="match status" value="1"/>
</dbReference>